<evidence type="ECO:0000313" key="1">
    <source>
        <dbReference type="EMBL" id="QJA55161.1"/>
    </source>
</evidence>
<evidence type="ECO:0000313" key="2">
    <source>
        <dbReference type="EMBL" id="QJI04239.1"/>
    </source>
</evidence>
<dbReference type="EMBL" id="MT144573">
    <property type="protein sequence ID" value="QJA55161.1"/>
    <property type="molecule type" value="Genomic_DNA"/>
</dbReference>
<organism evidence="1">
    <name type="scientific">viral metagenome</name>
    <dbReference type="NCBI Taxonomy" id="1070528"/>
    <lineage>
        <taxon>unclassified sequences</taxon>
        <taxon>metagenomes</taxon>
        <taxon>organismal metagenomes</taxon>
    </lineage>
</organism>
<sequence length="73" mass="8470">MQKIWNELPRDQIIGCPWCDTSHRNDEICMEYGPTLCACGKRFIMVYPRDRGAGPILICDECHKINAQGWKWG</sequence>
<proteinExistence type="predicted"/>
<reference evidence="1" key="1">
    <citation type="submission" date="2020-03" db="EMBL/GenBank/DDBJ databases">
        <title>The deep terrestrial virosphere.</title>
        <authorList>
            <person name="Holmfeldt K."/>
            <person name="Nilsson E."/>
            <person name="Simone D."/>
            <person name="Lopez-Fernandez M."/>
            <person name="Wu X."/>
            <person name="de Brujin I."/>
            <person name="Lundin D."/>
            <person name="Andersson A."/>
            <person name="Bertilsson S."/>
            <person name="Dopson M."/>
        </authorList>
    </citation>
    <scope>NUCLEOTIDE SEQUENCE</scope>
    <source>
        <strain evidence="1">TM448A07585</strain>
        <strain evidence="2">TM448B06978</strain>
    </source>
</reference>
<dbReference type="AlphaFoldDB" id="A0A6H2A698"/>
<gene>
    <name evidence="1" type="ORF">TM448A07585_0005</name>
    <name evidence="2" type="ORF">TM448B06978_0007</name>
</gene>
<accession>A0A6H2A698</accession>
<dbReference type="EMBL" id="MT145161">
    <property type="protein sequence ID" value="QJI04239.1"/>
    <property type="molecule type" value="Genomic_DNA"/>
</dbReference>
<protein>
    <submittedName>
        <fullName evidence="1">Uncharacterized protein</fullName>
    </submittedName>
</protein>
<name>A0A6H2A698_9ZZZZ</name>